<keyword evidence="8" id="KW-1185">Reference proteome</keyword>
<protein>
    <recommendedName>
        <fullName evidence="9">Cytochrome P450</fullName>
    </recommendedName>
</protein>
<dbReference type="InterPro" id="IPR017972">
    <property type="entry name" value="Cyt_P450_CS"/>
</dbReference>
<dbReference type="AlphaFoldDB" id="A0AAV8SJ79"/>
<keyword evidence="6" id="KW-0472">Membrane</keyword>
<evidence type="ECO:0000256" key="6">
    <source>
        <dbReference type="SAM" id="Phobius"/>
    </source>
</evidence>
<sequence length="500" mass="56595">MNPLSIVPFVLFVIFIAKWLYVNVRSGRKNLPPSPPKLPVLGNLHQLSSLAHRSLHSLAQRHGPLMLVHFGSWQTIVVSSADAAREVMKKHDIIFSDRPASSISRKLMYDYKDIAIAPYGEYWRQIKSICVLQLLSAKKVRSFRSIREEEVVLLVNKIEESCSSSLPIDLSELFISLTKHIVCRATIGKRYSDGEGHGGSRFNKLFKEFCALLGVLDIADIFPNLAWINHFTGLNARIDKAFKQFDNFLEEIVDDHLVRDWVAIKDDQKDFVDVLLTIQNSPDGEPVSRDTIKALMLDMFLAGIDTTSTTLEWTMTELLRHPEAMKRLQEEIRRVRGSRPTVTEDDLDKMLYLKAVIKETLRLHPPLPFLIPRQPTESVKVQGYNIPAKIRVMINAWAIGRDPNMWEEADEFRPQRFLESSIDFKGQDFQLIPFGSGRRGCPGITFATATIEIVLASILDKFDWEIPGGSKPGDLEVAEALGATLHRKLPLLVVATHHSA</sequence>
<gene>
    <name evidence="7" type="ORF">K2173_001039</name>
</gene>
<proteinExistence type="inferred from homology"/>
<dbReference type="GO" id="GO:0005506">
    <property type="term" value="F:iron ion binding"/>
    <property type="evidence" value="ECO:0007669"/>
    <property type="project" value="InterPro"/>
</dbReference>
<dbReference type="CDD" id="cd11072">
    <property type="entry name" value="CYP71-like"/>
    <property type="match status" value="1"/>
</dbReference>
<feature type="binding site" description="axial binding residue" evidence="4">
    <location>
        <position position="441"/>
    </location>
    <ligand>
        <name>heme</name>
        <dbReference type="ChEBI" id="CHEBI:30413"/>
    </ligand>
    <ligandPart>
        <name>Fe</name>
        <dbReference type="ChEBI" id="CHEBI:18248"/>
    </ligandPart>
</feature>
<dbReference type="GO" id="GO:0020037">
    <property type="term" value="F:heme binding"/>
    <property type="evidence" value="ECO:0007669"/>
    <property type="project" value="InterPro"/>
</dbReference>
<evidence type="ECO:0000313" key="8">
    <source>
        <dbReference type="Proteomes" id="UP001159364"/>
    </source>
</evidence>
<evidence type="ECO:0008006" key="9">
    <source>
        <dbReference type="Google" id="ProtNLM"/>
    </source>
</evidence>
<keyword evidence="5" id="KW-0560">Oxidoreductase</keyword>
<reference evidence="7 8" key="1">
    <citation type="submission" date="2021-09" db="EMBL/GenBank/DDBJ databases">
        <title>Genomic insights and catalytic innovation underlie evolution of tropane alkaloids biosynthesis.</title>
        <authorList>
            <person name="Wang Y.-J."/>
            <person name="Tian T."/>
            <person name="Huang J.-P."/>
            <person name="Huang S.-X."/>
        </authorList>
    </citation>
    <scope>NUCLEOTIDE SEQUENCE [LARGE SCALE GENOMIC DNA]</scope>
    <source>
        <strain evidence="7">KIB-2018</strain>
        <tissue evidence="7">Leaf</tissue>
    </source>
</reference>
<comment type="similarity">
    <text evidence="1 5">Belongs to the cytochrome P450 family.</text>
</comment>
<dbReference type="GO" id="GO:0016705">
    <property type="term" value="F:oxidoreductase activity, acting on paired donors, with incorporation or reduction of molecular oxygen"/>
    <property type="evidence" value="ECO:0007669"/>
    <property type="project" value="InterPro"/>
</dbReference>
<name>A0AAV8SJ79_9ROSI</name>
<dbReference type="Proteomes" id="UP001159364">
    <property type="component" value="Linkage Group LG10"/>
</dbReference>
<accession>A0AAV8SJ79</accession>
<keyword evidence="6" id="KW-1133">Transmembrane helix</keyword>
<dbReference type="EMBL" id="JAIWQS010000010">
    <property type="protein sequence ID" value="KAJ8752013.1"/>
    <property type="molecule type" value="Genomic_DNA"/>
</dbReference>
<dbReference type="PROSITE" id="PS00086">
    <property type="entry name" value="CYTOCHROME_P450"/>
    <property type="match status" value="1"/>
</dbReference>
<organism evidence="7 8">
    <name type="scientific">Erythroxylum novogranatense</name>
    <dbReference type="NCBI Taxonomy" id="1862640"/>
    <lineage>
        <taxon>Eukaryota</taxon>
        <taxon>Viridiplantae</taxon>
        <taxon>Streptophyta</taxon>
        <taxon>Embryophyta</taxon>
        <taxon>Tracheophyta</taxon>
        <taxon>Spermatophyta</taxon>
        <taxon>Magnoliopsida</taxon>
        <taxon>eudicotyledons</taxon>
        <taxon>Gunneridae</taxon>
        <taxon>Pentapetalae</taxon>
        <taxon>rosids</taxon>
        <taxon>fabids</taxon>
        <taxon>Malpighiales</taxon>
        <taxon>Erythroxylaceae</taxon>
        <taxon>Erythroxylum</taxon>
    </lineage>
</organism>
<evidence type="ECO:0000313" key="7">
    <source>
        <dbReference type="EMBL" id="KAJ8752013.1"/>
    </source>
</evidence>
<keyword evidence="5" id="KW-0503">Monooxygenase</keyword>
<dbReference type="Gene3D" id="1.10.630.10">
    <property type="entry name" value="Cytochrome P450"/>
    <property type="match status" value="1"/>
</dbReference>
<dbReference type="PRINTS" id="PR00463">
    <property type="entry name" value="EP450I"/>
</dbReference>
<evidence type="ECO:0000256" key="4">
    <source>
        <dbReference type="PIRSR" id="PIRSR602401-1"/>
    </source>
</evidence>
<dbReference type="PANTHER" id="PTHR47955:SF15">
    <property type="entry name" value="CYTOCHROME P450 71A2-LIKE"/>
    <property type="match status" value="1"/>
</dbReference>
<dbReference type="FunFam" id="1.10.630.10:FF:000011">
    <property type="entry name" value="Cytochrome P450 83B1"/>
    <property type="match status" value="1"/>
</dbReference>
<evidence type="ECO:0000256" key="3">
    <source>
        <dbReference type="ARBA" id="ARBA00023004"/>
    </source>
</evidence>
<keyword evidence="3 4" id="KW-0408">Iron</keyword>
<dbReference type="GO" id="GO:0004497">
    <property type="term" value="F:monooxygenase activity"/>
    <property type="evidence" value="ECO:0007669"/>
    <property type="project" value="UniProtKB-KW"/>
</dbReference>
<dbReference type="InterPro" id="IPR001128">
    <property type="entry name" value="Cyt_P450"/>
</dbReference>
<evidence type="ECO:0000256" key="5">
    <source>
        <dbReference type="RuleBase" id="RU000461"/>
    </source>
</evidence>
<keyword evidence="6" id="KW-0812">Transmembrane</keyword>
<dbReference type="PRINTS" id="PR00385">
    <property type="entry name" value="P450"/>
</dbReference>
<evidence type="ECO:0000256" key="2">
    <source>
        <dbReference type="ARBA" id="ARBA00022723"/>
    </source>
</evidence>
<dbReference type="PANTHER" id="PTHR47955">
    <property type="entry name" value="CYTOCHROME P450 FAMILY 71 PROTEIN"/>
    <property type="match status" value="1"/>
</dbReference>
<comment type="cofactor">
    <cofactor evidence="4">
        <name>heme</name>
        <dbReference type="ChEBI" id="CHEBI:30413"/>
    </cofactor>
</comment>
<keyword evidence="2 4" id="KW-0479">Metal-binding</keyword>
<evidence type="ECO:0000256" key="1">
    <source>
        <dbReference type="ARBA" id="ARBA00010617"/>
    </source>
</evidence>
<dbReference type="InterPro" id="IPR036396">
    <property type="entry name" value="Cyt_P450_sf"/>
</dbReference>
<dbReference type="InterPro" id="IPR002401">
    <property type="entry name" value="Cyt_P450_E_grp-I"/>
</dbReference>
<keyword evidence="4 5" id="KW-0349">Heme</keyword>
<feature type="transmembrane region" description="Helical" evidence="6">
    <location>
        <begin position="6"/>
        <end position="24"/>
    </location>
</feature>
<dbReference type="Pfam" id="PF00067">
    <property type="entry name" value="p450"/>
    <property type="match status" value="1"/>
</dbReference>
<dbReference type="SUPFAM" id="SSF48264">
    <property type="entry name" value="Cytochrome P450"/>
    <property type="match status" value="1"/>
</dbReference>
<comment type="caution">
    <text evidence="7">The sequence shown here is derived from an EMBL/GenBank/DDBJ whole genome shotgun (WGS) entry which is preliminary data.</text>
</comment>